<gene>
    <name evidence="2" type="ORF">DERYTH_LOCUS10365</name>
</gene>
<proteinExistence type="predicted"/>
<dbReference type="AlphaFoldDB" id="A0A9N9H5B1"/>
<name>A0A9N9H5B1_9GLOM</name>
<comment type="caution">
    <text evidence="2">The sequence shown here is derived from an EMBL/GenBank/DDBJ whole genome shotgun (WGS) entry which is preliminary data.</text>
</comment>
<feature type="signal peptide" evidence="1">
    <location>
        <begin position="1"/>
        <end position="17"/>
    </location>
</feature>
<dbReference type="EMBL" id="CAJVPY010005997">
    <property type="protein sequence ID" value="CAG8654510.1"/>
    <property type="molecule type" value="Genomic_DNA"/>
</dbReference>
<protein>
    <submittedName>
        <fullName evidence="2">19428_t:CDS:1</fullName>
    </submittedName>
</protein>
<keyword evidence="3" id="KW-1185">Reference proteome</keyword>
<feature type="chain" id="PRO_5040331204" evidence="1">
    <location>
        <begin position="18"/>
        <end position="158"/>
    </location>
</feature>
<accession>A0A9N9H5B1</accession>
<sequence length="158" mass="17672">MKILALIFAYMIYVASCFSEVKRQNGPLSLVCFSSIETSILTSADIEVGVGQTLLDFTQCILNGTIGQCQYQCVIDYSQFNGDELQFFEQQFQTCWNLCASELSITNFANQECYSTGIDIISNIQPLSLNATQNIENNFCNDLLNLLKGYGYPFPTIC</sequence>
<evidence type="ECO:0000256" key="1">
    <source>
        <dbReference type="SAM" id="SignalP"/>
    </source>
</evidence>
<reference evidence="2" key="1">
    <citation type="submission" date="2021-06" db="EMBL/GenBank/DDBJ databases">
        <authorList>
            <person name="Kallberg Y."/>
            <person name="Tangrot J."/>
            <person name="Rosling A."/>
        </authorList>
    </citation>
    <scope>NUCLEOTIDE SEQUENCE</scope>
    <source>
        <strain evidence="2">MA453B</strain>
    </source>
</reference>
<evidence type="ECO:0000313" key="3">
    <source>
        <dbReference type="Proteomes" id="UP000789405"/>
    </source>
</evidence>
<dbReference type="Proteomes" id="UP000789405">
    <property type="component" value="Unassembled WGS sequence"/>
</dbReference>
<evidence type="ECO:0000313" key="2">
    <source>
        <dbReference type="EMBL" id="CAG8654510.1"/>
    </source>
</evidence>
<organism evidence="2 3">
    <name type="scientific">Dentiscutata erythropus</name>
    <dbReference type="NCBI Taxonomy" id="1348616"/>
    <lineage>
        <taxon>Eukaryota</taxon>
        <taxon>Fungi</taxon>
        <taxon>Fungi incertae sedis</taxon>
        <taxon>Mucoromycota</taxon>
        <taxon>Glomeromycotina</taxon>
        <taxon>Glomeromycetes</taxon>
        <taxon>Diversisporales</taxon>
        <taxon>Gigasporaceae</taxon>
        <taxon>Dentiscutata</taxon>
    </lineage>
</organism>
<keyword evidence="1" id="KW-0732">Signal</keyword>